<dbReference type="InterPro" id="IPR003140">
    <property type="entry name" value="PLipase/COase/thioEstase"/>
</dbReference>
<dbReference type="PANTHER" id="PTHR10655">
    <property type="entry name" value="LYSOPHOSPHOLIPASE-RELATED"/>
    <property type="match status" value="1"/>
</dbReference>
<organism evidence="5 6">
    <name type="scientific">Halomicrobium mukohataei</name>
    <dbReference type="NCBI Taxonomy" id="57705"/>
    <lineage>
        <taxon>Archaea</taxon>
        <taxon>Methanobacteriati</taxon>
        <taxon>Methanobacteriota</taxon>
        <taxon>Stenosarchaea group</taxon>
        <taxon>Halobacteria</taxon>
        <taxon>Halobacteriales</taxon>
        <taxon>Haloarculaceae</taxon>
        <taxon>Halomicrobium</taxon>
    </lineage>
</organism>
<dbReference type="SUPFAM" id="SSF53474">
    <property type="entry name" value="alpha/beta-Hydrolases"/>
    <property type="match status" value="1"/>
</dbReference>
<protein>
    <submittedName>
        <fullName evidence="5">Phospholipase</fullName>
    </submittedName>
</protein>
<sequence>MSEHSPTDDAPGPQGGRPIVTAGAPRGATEAVVLALHGRGATAQGIVALLDPISHHGVTVVAPDAHRSRWYPYAGTQPIERNEPHVSSALAVVEALLEHVVETFGVDRDHVVLVGFSQGACVAAEFAARNPDRYGGVAVLSGTLLGPALDSGGYAGTLDGTPVLVASGDEDPHVSADRARATAEVFRSLDGDVTERRYEGVGHEVTDDEFDFLGSLLETLVDS</sequence>
<accession>A0A847UBC5</accession>
<gene>
    <name evidence="5" type="ORF">GOC74_07510</name>
</gene>
<keyword evidence="2" id="KW-0378">Hydrolase</keyword>
<dbReference type="RefSeq" id="WP_170093575.1">
    <property type="nucleotide sequence ID" value="NZ_WOYG01000001.1"/>
</dbReference>
<dbReference type="GO" id="GO:0016787">
    <property type="term" value="F:hydrolase activity"/>
    <property type="evidence" value="ECO:0007669"/>
    <property type="project" value="UniProtKB-KW"/>
</dbReference>
<dbReference type="EMBL" id="WOYG01000001">
    <property type="protein sequence ID" value="NLV09776.1"/>
    <property type="molecule type" value="Genomic_DNA"/>
</dbReference>
<dbReference type="InterPro" id="IPR029058">
    <property type="entry name" value="AB_hydrolase_fold"/>
</dbReference>
<feature type="region of interest" description="Disordered" evidence="3">
    <location>
        <begin position="1"/>
        <end position="22"/>
    </location>
</feature>
<dbReference type="Proteomes" id="UP000608662">
    <property type="component" value="Unassembled WGS sequence"/>
</dbReference>
<comment type="caution">
    <text evidence="5">The sequence shown here is derived from an EMBL/GenBank/DDBJ whole genome shotgun (WGS) entry which is preliminary data.</text>
</comment>
<reference evidence="5" key="1">
    <citation type="submission" date="2019-12" db="EMBL/GenBank/DDBJ databases">
        <title>Whole-genome sequence of Halomicrobium mukohataei pws1.</title>
        <authorList>
            <person name="Verma D.K."/>
            <person name="Gopal K."/>
            <person name="Prasad E.S."/>
        </authorList>
    </citation>
    <scope>NUCLEOTIDE SEQUENCE</scope>
    <source>
        <strain evidence="5">Pws1</strain>
    </source>
</reference>
<proteinExistence type="inferred from homology"/>
<dbReference type="OrthoDB" id="203477at2157"/>
<evidence type="ECO:0000313" key="5">
    <source>
        <dbReference type="EMBL" id="NLV09776.1"/>
    </source>
</evidence>
<dbReference type="Gene3D" id="3.40.50.1820">
    <property type="entry name" value="alpha/beta hydrolase"/>
    <property type="match status" value="1"/>
</dbReference>
<evidence type="ECO:0000256" key="3">
    <source>
        <dbReference type="SAM" id="MobiDB-lite"/>
    </source>
</evidence>
<evidence type="ECO:0000313" key="6">
    <source>
        <dbReference type="Proteomes" id="UP000608662"/>
    </source>
</evidence>
<evidence type="ECO:0000259" key="4">
    <source>
        <dbReference type="Pfam" id="PF02230"/>
    </source>
</evidence>
<dbReference type="PANTHER" id="PTHR10655:SF17">
    <property type="entry name" value="LYSOPHOSPHOLIPASE-LIKE PROTEIN 1"/>
    <property type="match status" value="1"/>
</dbReference>
<dbReference type="InterPro" id="IPR050565">
    <property type="entry name" value="LYPA1-2/EST-like"/>
</dbReference>
<dbReference type="AlphaFoldDB" id="A0A847UBC5"/>
<evidence type="ECO:0000256" key="2">
    <source>
        <dbReference type="ARBA" id="ARBA00022801"/>
    </source>
</evidence>
<feature type="domain" description="Phospholipase/carboxylesterase/thioesterase" evidence="4">
    <location>
        <begin position="25"/>
        <end position="219"/>
    </location>
</feature>
<evidence type="ECO:0000256" key="1">
    <source>
        <dbReference type="ARBA" id="ARBA00006499"/>
    </source>
</evidence>
<comment type="similarity">
    <text evidence="1">Belongs to the AB hydrolase superfamily. AB hydrolase 2 family.</text>
</comment>
<dbReference type="Pfam" id="PF02230">
    <property type="entry name" value="Abhydrolase_2"/>
    <property type="match status" value="1"/>
</dbReference>
<name>A0A847UBC5_9EURY</name>